<proteinExistence type="predicted"/>
<dbReference type="EMBL" id="BGPR01000094">
    <property type="protein sequence ID" value="GBL93532.1"/>
    <property type="molecule type" value="Genomic_DNA"/>
</dbReference>
<sequence>MLEELPLGVVRDKQLIVATSTTEAEVVAASEAVKEVLWITRLYQGIVNLKEVPTLQVDNQAALKLAHHPEYHRRTKHNEIKRFFIREKVMEGKLHVQHVSTERQLADIMTSHGY</sequence>
<dbReference type="CDD" id="cd09272">
    <property type="entry name" value="RNase_HI_RT_Ty1"/>
    <property type="match status" value="1"/>
</dbReference>
<protein>
    <recommendedName>
        <fullName evidence="3">Retrovirus-related Pol polyprotein from transposon TNT 1-94</fullName>
    </recommendedName>
</protein>
<dbReference type="OrthoDB" id="8056975at2759"/>
<evidence type="ECO:0000313" key="2">
    <source>
        <dbReference type="Proteomes" id="UP000499080"/>
    </source>
</evidence>
<keyword evidence="2" id="KW-1185">Reference proteome</keyword>
<name>A0A4Y2BMR0_ARAVE</name>
<evidence type="ECO:0008006" key="3">
    <source>
        <dbReference type="Google" id="ProtNLM"/>
    </source>
</evidence>
<comment type="caution">
    <text evidence="1">The sequence shown here is derived from an EMBL/GenBank/DDBJ whole genome shotgun (WGS) entry which is preliminary data.</text>
</comment>
<evidence type="ECO:0000313" key="1">
    <source>
        <dbReference type="EMBL" id="GBL93532.1"/>
    </source>
</evidence>
<reference evidence="1 2" key="1">
    <citation type="journal article" date="2019" name="Sci. Rep.">
        <title>Orb-weaving spider Araneus ventricosus genome elucidates the spidroin gene catalogue.</title>
        <authorList>
            <person name="Kono N."/>
            <person name="Nakamura H."/>
            <person name="Ohtoshi R."/>
            <person name="Moran D.A.P."/>
            <person name="Shinohara A."/>
            <person name="Yoshida Y."/>
            <person name="Fujiwara M."/>
            <person name="Mori M."/>
            <person name="Tomita M."/>
            <person name="Arakawa K."/>
        </authorList>
    </citation>
    <scope>NUCLEOTIDE SEQUENCE [LARGE SCALE GENOMIC DNA]</scope>
</reference>
<accession>A0A4Y2BMR0</accession>
<dbReference type="Proteomes" id="UP000499080">
    <property type="component" value="Unassembled WGS sequence"/>
</dbReference>
<dbReference type="AlphaFoldDB" id="A0A4Y2BMR0"/>
<dbReference type="PANTHER" id="PTHR11439">
    <property type="entry name" value="GAG-POL-RELATED RETROTRANSPOSON"/>
    <property type="match status" value="1"/>
</dbReference>
<gene>
    <name evidence="1" type="ORF">AVEN_59719_1</name>
</gene>
<organism evidence="1 2">
    <name type="scientific">Araneus ventricosus</name>
    <name type="common">Orbweaver spider</name>
    <name type="synonym">Epeira ventricosa</name>
    <dbReference type="NCBI Taxonomy" id="182803"/>
    <lineage>
        <taxon>Eukaryota</taxon>
        <taxon>Metazoa</taxon>
        <taxon>Ecdysozoa</taxon>
        <taxon>Arthropoda</taxon>
        <taxon>Chelicerata</taxon>
        <taxon>Arachnida</taxon>
        <taxon>Araneae</taxon>
        <taxon>Araneomorphae</taxon>
        <taxon>Entelegynae</taxon>
        <taxon>Araneoidea</taxon>
        <taxon>Araneidae</taxon>
        <taxon>Araneus</taxon>
    </lineage>
</organism>